<protein>
    <submittedName>
        <fullName evidence="6">Putative restriction endonuclease</fullName>
    </submittedName>
</protein>
<dbReference type="AlphaFoldDB" id="A0A1E3X6Q4"/>
<dbReference type="SUPFAM" id="SSF116734">
    <property type="entry name" value="DNA methylase specificity domain"/>
    <property type="match status" value="2"/>
</dbReference>
<evidence type="ECO:0000259" key="5">
    <source>
        <dbReference type="Pfam" id="PF01420"/>
    </source>
</evidence>
<sequence>MSLKPYPKYKDSGVKWLGKIPEGWKVRKLKHICNVKFSNVDKKSVEGECPVSLCNYVDVYNNDFITDELKFMEATSSCDEIAKFAIKKGDVIITKDSESWDDIAVSAYVLSDLKGVLCGYHLAHIRPNARNIIGRYLFRSFAAQGINDQFRMLANGITRYGLSKLSIKNSLFPVPSKQEQVLIANYLDQKTSKIDELIKKNEKLIELLKEKCQAIISQAVTKGIPPHPPVFPPIKGGQRGVLKGERVDLKMKDSGIEWIGKIPRHWSIRKLKFLSYIKVSSVDKKTLDGELPIKLCNYTDVYKNKFISEDIDFMDATATENEIAQLTLKKGDVLITKDSEIPDDIAVPAYVKSELKDVLCGYHLARIRENPKYAVGKYLFWLFCAQDIREQFTPLANGITRYGLSKYSIDNSIFPVPTIDEQKKISTYIDQKVSKIYELIEKIQTQIEKLKEYRQTRPLSATL</sequence>
<evidence type="ECO:0000256" key="3">
    <source>
        <dbReference type="ARBA" id="ARBA00023125"/>
    </source>
</evidence>
<comment type="caution">
    <text evidence="6">The sequence shown here is derived from an EMBL/GenBank/DDBJ whole genome shotgun (WGS) entry which is preliminary data.</text>
</comment>
<keyword evidence="3" id="KW-0238">DNA-binding</keyword>
<feature type="domain" description="Type I restriction modification DNA specificity" evidence="5">
    <location>
        <begin position="21"/>
        <end position="206"/>
    </location>
</feature>
<evidence type="ECO:0000256" key="1">
    <source>
        <dbReference type="ARBA" id="ARBA00010923"/>
    </source>
</evidence>
<dbReference type="InterPro" id="IPR051212">
    <property type="entry name" value="Type-I_RE_S_subunit"/>
</dbReference>
<keyword evidence="6" id="KW-0378">Hydrolase</keyword>
<gene>
    <name evidence="6" type="ORF">SCARUB_03559</name>
</gene>
<accession>A0A1E3X6Q4</accession>
<dbReference type="Proteomes" id="UP000094056">
    <property type="component" value="Unassembled WGS sequence"/>
</dbReference>
<dbReference type="GO" id="GO:0009307">
    <property type="term" value="P:DNA restriction-modification system"/>
    <property type="evidence" value="ECO:0007669"/>
    <property type="project" value="UniProtKB-KW"/>
</dbReference>
<keyword evidence="6" id="KW-0540">Nuclease</keyword>
<keyword evidence="6" id="KW-0255">Endonuclease</keyword>
<dbReference type="InterPro" id="IPR044946">
    <property type="entry name" value="Restrct_endonuc_typeI_TRD_sf"/>
</dbReference>
<evidence type="ECO:0000256" key="4">
    <source>
        <dbReference type="SAM" id="Coils"/>
    </source>
</evidence>
<dbReference type="PATRIC" id="fig|1872076.5.peg.4236"/>
<dbReference type="GO" id="GO:0003677">
    <property type="term" value="F:DNA binding"/>
    <property type="evidence" value="ECO:0007669"/>
    <property type="project" value="UniProtKB-KW"/>
</dbReference>
<evidence type="ECO:0000313" key="6">
    <source>
        <dbReference type="EMBL" id="ODS31330.1"/>
    </source>
</evidence>
<keyword evidence="4" id="KW-0175">Coiled coil</keyword>
<comment type="similarity">
    <text evidence="1">Belongs to the type-I restriction system S methylase family.</text>
</comment>
<feature type="domain" description="Type I restriction modification DNA specificity" evidence="5">
    <location>
        <begin position="289"/>
        <end position="449"/>
    </location>
</feature>
<keyword evidence="2" id="KW-0680">Restriction system</keyword>
<dbReference type="InterPro" id="IPR000055">
    <property type="entry name" value="Restrct_endonuc_typeI_TRD"/>
</dbReference>
<proteinExistence type="inferred from homology"/>
<evidence type="ECO:0000313" key="7">
    <source>
        <dbReference type="Proteomes" id="UP000094056"/>
    </source>
</evidence>
<evidence type="ECO:0000256" key="2">
    <source>
        <dbReference type="ARBA" id="ARBA00022747"/>
    </source>
</evidence>
<dbReference type="Gene3D" id="3.90.220.20">
    <property type="entry name" value="DNA methylase specificity domains"/>
    <property type="match status" value="2"/>
</dbReference>
<organism evidence="6 7">
    <name type="scientific">Candidatus Scalindua rubra</name>
    <dbReference type="NCBI Taxonomy" id="1872076"/>
    <lineage>
        <taxon>Bacteria</taxon>
        <taxon>Pseudomonadati</taxon>
        <taxon>Planctomycetota</taxon>
        <taxon>Candidatus Brocadiia</taxon>
        <taxon>Candidatus Brocadiales</taxon>
        <taxon>Candidatus Scalinduaceae</taxon>
        <taxon>Candidatus Scalindua</taxon>
    </lineage>
</organism>
<dbReference type="PANTHER" id="PTHR43140:SF1">
    <property type="entry name" value="TYPE I RESTRICTION ENZYME ECOKI SPECIFICITY SUBUNIT"/>
    <property type="match status" value="1"/>
</dbReference>
<feature type="coiled-coil region" evidence="4">
    <location>
        <begin position="187"/>
        <end position="214"/>
    </location>
</feature>
<reference evidence="6 7" key="1">
    <citation type="submission" date="2016-07" db="EMBL/GenBank/DDBJ databases">
        <title>Draft genome of Scalindua rubra, obtained from a brine-seawater interface in the Red Sea, sheds light on salt adaptation in anammox bacteria.</title>
        <authorList>
            <person name="Speth D.R."/>
            <person name="Lagkouvardos I."/>
            <person name="Wang Y."/>
            <person name="Qian P.-Y."/>
            <person name="Dutilh B.E."/>
            <person name="Jetten M.S."/>
        </authorList>
    </citation>
    <scope>NUCLEOTIDE SEQUENCE [LARGE SCALE GENOMIC DNA]</scope>
    <source>
        <strain evidence="6">BSI-1</strain>
    </source>
</reference>
<dbReference type="EMBL" id="MAYW01000126">
    <property type="protein sequence ID" value="ODS31330.1"/>
    <property type="molecule type" value="Genomic_DNA"/>
</dbReference>
<dbReference type="Pfam" id="PF01420">
    <property type="entry name" value="Methylase_S"/>
    <property type="match status" value="2"/>
</dbReference>
<dbReference type="GO" id="GO:0004519">
    <property type="term" value="F:endonuclease activity"/>
    <property type="evidence" value="ECO:0007669"/>
    <property type="project" value="UniProtKB-KW"/>
</dbReference>
<dbReference type="PANTHER" id="PTHR43140">
    <property type="entry name" value="TYPE-1 RESTRICTION ENZYME ECOKI SPECIFICITY PROTEIN"/>
    <property type="match status" value="1"/>
</dbReference>
<name>A0A1E3X6Q4_9BACT</name>